<protein>
    <submittedName>
        <fullName evidence="1">Uncharacterized protein</fullName>
    </submittedName>
</protein>
<dbReference type="AlphaFoldDB" id="A0A8S1RRW9"/>
<comment type="caution">
    <text evidence="1">The sequence shown here is derived from an EMBL/GenBank/DDBJ whole genome shotgun (WGS) entry which is preliminary data.</text>
</comment>
<accession>A0A8S1RRW9</accession>
<reference evidence="1" key="1">
    <citation type="submission" date="2021-01" db="EMBL/GenBank/DDBJ databases">
        <authorList>
            <consortium name="Genoscope - CEA"/>
            <person name="William W."/>
        </authorList>
    </citation>
    <scope>NUCLEOTIDE SEQUENCE</scope>
</reference>
<dbReference type="Proteomes" id="UP000692954">
    <property type="component" value="Unassembled WGS sequence"/>
</dbReference>
<evidence type="ECO:0000313" key="1">
    <source>
        <dbReference type="EMBL" id="CAD8130317.1"/>
    </source>
</evidence>
<keyword evidence="2" id="KW-1185">Reference proteome</keyword>
<proteinExistence type="predicted"/>
<dbReference type="EMBL" id="CAJJDN010000276">
    <property type="protein sequence ID" value="CAD8130317.1"/>
    <property type="molecule type" value="Genomic_DNA"/>
</dbReference>
<name>A0A8S1RRW9_9CILI</name>
<organism evidence="1 2">
    <name type="scientific">Paramecium sonneborni</name>
    <dbReference type="NCBI Taxonomy" id="65129"/>
    <lineage>
        <taxon>Eukaryota</taxon>
        <taxon>Sar</taxon>
        <taxon>Alveolata</taxon>
        <taxon>Ciliophora</taxon>
        <taxon>Intramacronucleata</taxon>
        <taxon>Oligohymenophorea</taxon>
        <taxon>Peniculida</taxon>
        <taxon>Parameciidae</taxon>
        <taxon>Paramecium</taxon>
    </lineage>
</organism>
<evidence type="ECO:0000313" key="2">
    <source>
        <dbReference type="Proteomes" id="UP000692954"/>
    </source>
</evidence>
<gene>
    <name evidence="1" type="ORF">PSON_ATCC_30995.1.T2760010</name>
</gene>
<sequence length="154" mass="18384">MQSEIGKQRMAFKQMLSQIQTMTKMLWDVTETINQLYDWIEKKNAEKNVSVMEMEKTQNWLDQESKSYIQKINEEINKLKSLIMLQPNQEESEVYQRKEDLYEILAYIQDIDESIFKGILQILKEEKITDLLSFLSKTGKQKFQQYIVNSQANK</sequence>